<proteinExistence type="predicted"/>
<accession>A0AA36GP01</accession>
<evidence type="ECO:0000313" key="3">
    <source>
        <dbReference type="Proteomes" id="UP001176961"/>
    </source>
</evidence>
<dbReference type="AlphaFoldDB" id="A0AA36GP01"/>
<feature type="domain" description="Partial AB-hydrolase lipase" evidence="1">
    <location>
        <begin position="11"/>
        <end position="92"/>
    </location>
</feature>
<organism evidence="2 3">
    <name type="scientific">Cylicocyclus nassatus</name>
    <name type="common">Nematode worm</name>
    <dbReference type="NCBI Taxonomy" id="53992"/>
    <lineage>
        <taxon>Eukaryota</taxon>
        <taxon>Metazoa</taxon>
        <taxon>Ecdysozoa</taxon>
        <taxon>Nematoda</taxon>
        <taxon>Chromadorea</taxon>
        <taxon>Rhabditida</taxon>
        <taxon>Rhabditina</taxon>
        <taxon>Rhabditomorpha</taxon>
        <taxon>Strongyloidea</taxon>
        <taxon>Strongylidae</taxon>
        <taxon>Cylicocyclus</taxon>
    </lineage>
</organism>
<dbReference type="GO" id="GO:0006629">
    <property type="term" value="P:lipid metabolic process"/>
    <property type="evidence" value="ECO:0007669"/>
    <property type="project" value="InterPro"/>
</dbReference>
<protein>
    <recommendedName>
        <fullName evidence="1">Partial AB-hydrolase lipase domain-containing protein</fullName>
    </recommendedName>
</protein>
<dbReference type="InterPro" id="IPR029058">
    <property type="entry name" value="AB_hydrolase_fold"/>
</dbReference>
<keyword evidence="3" id="KW-1185">Reference proteome</keyword>
<dbReference type="PANTHER" id="PTHR11005">
    <property type="entry name" value="LYSOSOMAL ACID LIPASE-RELATED"/>
    <property type="match status" value="1"/>
</dbReference>
<reference evidence="2" key="1">
    <citation type="submission" date="2023-07" db="EMBL/GenBank/DDBJ databases">
        <authorList>
            <consortium name="CYATHOMIX"/>
        </authorList>
    </citation>
    <scope>NUCLEOTIDE SEQUENCE</scope>
    <source>
        <strain evidence="2">N/A</strain>
    </source>
</reference>
<dbReference type="InterPro" id="IPR006693">
    <property type="entry name" value="AB_hydrolase_lipase"/>
</dbReference>
<dbReference type="EMBL" id="CATQJL010000112">
    <property type="protein sequence ID" value="CAJ0595530.1"/>
    <property type="molecule type" value="Genomic_DNA"/>
</dbReference>
<sequence>MTTHPEEMMTVPEIIRYWGYPVEVHKAVTADGYIVTMHRIPYGRSTYQNYCGISLKDKQCQPFPGTGCLEGRRPVIFLQHGLLCSSAHWVLNFPHQSAGFFFADQGFDVWMGNFRGNVYSKEHVRLSCLSPEFWQFRNSEIILLKARMSIERS</sequence>
<name>A0AA36GP01_CYLNA</name>
<comment type="caution">
    <text evidence="2">The sequence shown here is derived from an EMBL/GenBank/DDBJ whole genome shotgun (WGS) entry which is preliminary data.</text>
</comment>
<gene>
    <name evidence="2" type="ORF">CYNAS_LOCUS7513</name>
</gene>
<dbReference type="SUPFAM" id="SSF53474">
    <property type="entry name" value="alpha/beta-Hydrolases"/>
    <property type="match status" value="1"/>
</dbReference>
<dbReference type="Proteomes" id="UP001176961">
    <property type="component" value="Unassembled WGS sequence"/>
</dbReference>
<dbReference type="Pfam" id="PF04083">
    <property type="entry name" value="Abhydro_lipase"/>
    <property type="match status" value="1"/>
</dbReference>
<evidence type="ECO:0000259" key="1">
    <source>
        <dbReference type="Pfam" id="PF04083"/>
    </source>
</evidence>
<dbReference type="Gene3D" id="3.40.50.1820">
    <property type="entry name" value="alpha/beta hydrolase"/>
    <property type="match status" value="1"/>
</dbReference>
<evidence type="ECO:0000313" key="2">
    <source>
        <dbReference type="EMBL" id="CAJ0595530.1"/>
    </source>
</evidence>